<accession>A0A8I1GG06</accession>
<evidence type="ECO:0000313" key="2">
    <source>
        <dbReference type="Proteomes" id="UP000623250"/>
    </source>
</evidence>
<keyword evidence="2" id="KW-1185">Reference proteome</keyword>
<comment type="caution">
    <text evidence="1">The sequence shown here is derived from an EMBL/GenBank/DDBJ whole genome shotgun (WGS) entry which is preliminary data.</text>
</comment>
<name>A0A8I1GG06_9HYPH</name>
<proteinExistence type="predicted"/>
<dbReference type="Pfam" id="PF09481">
    <property type="entry name" value="CRISPR_Cse1"/>
    <property type="match status" value="1"/>
</dbReference>
<dbReference type="NCBIfam" id="TIGR02547">
    <property type="entry name" value="casA_cse1"/>
    <property type="match status" value="1"/>
</dbReference>
<dbReference type="AlphaFoldDB" id="A0A8I1GG06"/>
<sequence>MTEPYSLAVEPWLPVATVEGERKFVRIRDIGHPDLLRVDTGRADCDISVTEFLIGLLAISMGPTDNYDWPRRFETPPSPDEIAAAIKPFAHALVLDGDGPRFFQDFEDLELRNDAAREPIASLFLETPAGHFVKEGTVSALSRRGTALALIALQTGAPAGGRGHRTSLRGGGPSTTLVIPRIESKAPTLWQLLWANVPEGLKIAPEDAAKVIPWLAPTRTSHNDEITTPAHTHFAQAFFGMPRRIRLTFTPGNGERCAVTGDTDDVIVMSYVTRPYGAYYPSHTWRHPLSPYYKSKDKEVGDVWLPLHFKAAGVSYRDWIGLTLKSKPADETSRPADIVAAFLKRAADIDLDVTQPNSVGLLAAGYAMDKMKPLDFTEAMLPLISTGNEDRDYHLAGCATAMVQAAEAASQLLLAALKTALYTDKKKAQPESSKAPLAAARARFWADTENPFYDTLRDLAAEAPDDADAKVYVEAKEAWREDIRNAALAIFDDLAPIDAPDSPDLKNIVNARSLLFYGLEGALIRKALGLAPPEKAEKKNKANGTRRKAA</sequence>
<dbReference type="CDD" id="cd09729">
    <property type="entry name" value="Cse1_I-E"/>
    <property type="match status" value="1"/>
</dbReference>
<organism evidence="1 2">
    <name type="scientific">Rhodomicrobium udaipurense</name>
    <dbReference type="NCBI Taxonomy" id="1202716"/>
    <lineage>
        <taxon>Bacteria</taxon>
        <taxon>Pseudomonadati</taxon>
        <taxon>Pseudomonadota</taxon>
        <taxon>Alphaproteobacteria</taxon>
        <taxon>Hyphomicrobiales</taxon>
        <taxon>Hyphomicrobiaceae</taxon>
        <taxon>Rhodomicrobium</taxon>
    </lineage>
</organism>
<reference evidence="1 2" key="1">
    <citation type="submission" date="2020-12" db="EMBL/GenBank/DDBJ databases">
        <title>Revised draft genomes of Rhodomicrobium vannielii ATCC 17100 and Rhodomicrobium udaipurense JA643.</title>
        <authorList>
            <person name="Conners E.M."/>
            <person name="Davenport E.J."/>
            <person name="Bose A."/>
        </authorList>
    </citation>
    <scope>NUCLEOTIDE SEQUENCE [LARGE SCALE GENOMIC DNA]</scope>
    <source>
        <strain evidence="1 2">JA643</strain>
    </source>
</reference>
<gene>
    <name evidence="1" type="primary">casA</name>
    <name evidence="1" type="ORF">JDN41_12815</name>
</gene>
<dbReference type="Gene3D" id="1.10.132.100">
    <property type="match status" value="1"/>
</dbReference>
<protein>
    <submittedName>
        <fullName evidence="1">Type I-E CRISPR-associated protein Cse1/CasA</fullName>
    </submittedName>
</protein>
<dbReference type="InterPro" id="IPR013381">
    <property type="entry name" value="CRISPR-assoc_prot_Cse1"/>
</dbReference>
<evidence type="ECO:0000313" key="1">
    <source>
        <dbReference type="EMBL" id="MBJ7544429.1"/>
    </source>
</evidence>
<dbReference type="EMBL" id="JAEMUK010000079">
    <property type="protein sequence ID" value="MBJ7544429.1"/>
    <property type="molecule type" value="Genomic_DNA"/>
</dbReference>
<dbReference type="RefSeq" id="WP_052037142.1">
    <property type="nucleotide sequence ID" value="NZ_JAEMUK010000079.1"/>
</dbReference>
<dbReference type="Proteomes" id="UP000623250">
    <property type="component" value="Unassembled WGS sequence"/>
</dbReference>